<protein>
    <recommendedName>
        <fullName evidence="1">NB-ARC domain-containing protein</fullName>
    </recommendedName>
</protein>
<evidence type="ECO:0000259" key="1">
    <source>
        <dbReference type="Pfam" id="PF00931"/>
    </source>
</evidence>
<dbReference type="Pfam" id="PF00931">
    <property type="entry name" value="NB-ARC"/>
    <property type="match status" value="1"/>
</dbReference>
<dbReference type="Proteomes" id="UP000614601">
    <property type="component" value="Unassembled WGS sequence"/>
</dbReference>
<dbReference type="SUPFAM" id="SSF52540">
    <property type="entry name" value="P-loop containing nucleoside triphosphate hydrolases"/>
    <property type="match status" value="1"/>
</dbReference>
<dbReference type="InterPro" id="IPR027417">
    <property type="entry name" value="P-loop_NTPase"/>
</dbReference>
<accession>A0A811LFK8</accession>
<dbReference type="PRINTS" id="PR00364">
    <property type="entry name" value="DISEASERSIST"/>
</dbReference>
<dbReference type="EMBL" id="CAJFDH010000005">
    <property type="protein sequence ID" value="CAD5226454.1"/>
    <property type="molecule type" value="Genomic_DNA"/>
</dbReference>
<dbReference type="EMBL" id="CAJFCW020000005">
    <property type="protein sequence ID" value="CAG9122204.1"/>
    <property type="molecule type" value="Genomic_DNA"/>
</dbReference>
<feature type="domain" description="NB-ARC" evidence="1">
    <location>
        <begin position="36"/>
        <end position="201"/>
    </location>
</feature>
<dbReference type="AlphaFoldDB" id="A0A811LFK8"/>
<organism evidence="2 3">
    <name type="scientific">Bursaphelenchus okinawaensis</name>
    <dbReference type="NCBI Taxonomy" id="465554"/>
    <lineage>
        <taxon>Eukaryota</taxon>
        <taxon>Metazoa</taxon>
        <taxon>Ecdysozoa</taxon>
        <taxon>Nematoda</taxon>
        <taxon>Chromadorea</taxon>
        <taxon>Rhabditida</taxon>
        <taxon>Tylenchina</taxon>
        <taxon>Tylenchomorpha</taxon>
        <taxon>Aphelenchoidea</taxon>
        <taxon>Aphelenchoididae</taxon>
        <taxon>Bursaphelenchus</taxon>
    </lineage>
</organism>
<dbReference type="GO" id="GO:0043531">
    <property type="term" value="F:ADP binding"/>
    <property type="evidence" value="ECO:0007669"/>
    <property type="project" value="InterPro"/>
</dbReference>
<comment type="caution">
    <text evidence="2">The sequence shown here is derived from an EMBL/GenBank/DDBJ whole genome shotgun (WGS) entry which is preliminary data.</text>
</comment>
<evidence type="ECO:0000313" key="2">
    <source>
        <dbReference type="EMBL" id="CAD5226454.1"/>
    </source>
</evidence>
<gene>
    <name evidence="2" type="ORF">BOKJ2_LOCUS12086</name>
</gene>
<name>A0A811LFK8_9BILA</name>
<keyword evidence="3" id="KW-1185">Reference proteome</keyword>
<dbReference type="Proteomes" id="UP000783686">
    <property type="component" value="Unassembled WGS sequence"/>
</dbReference>
<sequence>MNDRLKKLLEHAQVPRVHKKYVRREFEDEFELVVDQFLDDSQNQPSHLVLTGISGVGKTSLVQHLLWNRSDIVGHHFKRVLYVSDNTTDPKNLSKVLMNTFFYLSNGIPDGDIVKLFENEVSFLIVKLRQLINETKKVLIVLDGVYLSEVVDVFKSFNCSLLLTTSCRDLKNQMDNVHSYHMTLEHTKREDVLNLATLYGLTKMTENYADVILKITGGNIAMIEKMFTFAKGDFLRLKFTVGQIRIGNLSQLECISYYPYRSINTSLENICYFVKPTVSQQMVTLSLLQSNIWVRVEVLSKLWPVDLADNSDAQLCQIIMNEMESLGDLSLIDTTLADKNVRIPALLRYYLLAETGPADLTWEIYNMLIFGILGIQQVHSSFENR</sequence>
<reference evidence="2" key="1">
    <citation type="submission" date="2020-09" db="EMBL/GenBank/DDBJ databases">
        <authorList>
            <person name="Kikuchi T."/>
        </authorList>
    </citation>
    <scope>NUCLEOTIDE SEQUENCE</scope>
    <source>
        <strain evidence="2">SH1</strain>
    </source>
</reference>
<proteinExistence type="predicted"/>
<dbReference type="OrthoDB" id="1357022at2759"/>
<evidence type="ECO:0000313" key="3">
    <source>
        <dbReference type="Proteomes" id="UP000614601"/>
    </source>
</evidence>
<dbReference type="Gene3D" id="3.40.50.300">
    <property type="entry name" value="P-loop containing nucleotide triphosphate hydrolases"/>
    <property type="match status" value="1"/>
</dbReference>
<dbReference type="InterPro" id="IPR002182">
    <property type="entry name" value="NB-ARC"/>
</dbReference>